<protein>
    <submittedName>
        <fullName evidence="1">Uncharacterized protein</fullName>
    </submittedName>
</protein>
<evidence type="ECO:0000313" key="1">
    <source>
        <dbReference type="EMBL" id="VAV98578.1"/>
    </source>
</evidence>
<proteinExistence type="predicted"/>
<dbReference type="AlphaFoldDB" id="A0A3B0SD52"/>
<reference evidence="1" key="1">
    <citation type="submission" date="2018-06" db="EMBL/GenBank/DDBJ databases">
        <authorList>
            <person name="Zhirakovskaya E."/>
        </authorList>
    </citation>
    <scope>NUCLEOTIDE SEQUENCE</scope>
</reference>
<name>A0A3B0SD52_9ZZZZ</name>
<gene>
    <name evidence="1" type="ORF">MNBD_ALPHA04-1141</name>
</gene>
<organism evidence="1">
    <name type="scientific">hydrothermal vent metagenome</name>
    <dbReference type="NCBI Taxonomy" id="652676"/>
    <lineage>
        <taxon>unclassified sequences</taxon>
        <taxon>metagenomes</taxon>
        <taxon>ecological metagenomes</taxon>
    </lineage>
</organism>
<accession>A0A3B0SD52</accession>
<sequence length="98" mass="10974">MILGIRAALLSPDIEGGPFIFAKFLTMLDQLLENTDNWRIEKLPRPELSLTLAIFWTTEHIIMNSHSSSRSLQSAGKERLMILYGGPTIYPTDDLAGL</sequence>
<dbReference type="EMBL" id="UOEF01000273">
    <property type="protein sequence ID" value="VAV98578.1"/>
    <property type="molecule type" value="Genomic_DNA"/>
</dbReference>